<protein>
    <submittedName>
        <fullName evidence="3">Kinase-like protein</fullName>
    </submittedName>
</protein>
<dbReference type="PANTHER" id="PTHR44329:SF214">
    <property type="entry name" value="PROTEIN KINASE DOMAIN-CONTAINING PROTEIN"/>
    <property type="match status" value="1"/>
</dbReference>
<dbReference type="Proteomes" id="UP000092154">
    <property type="component" value="Unassembled WGS sequence"/>
</dbReference>
<gene>
    <name evidence="3" type="ORF">K503DRAFT_803072</name>
</gene>
<dbReference type="InterPro" id="IPR011009">
    <property type="entry name" value="Kinase-like_dom_sf"/>
</dbReference>
<keyword evidence="3" id="KW-0808">Transferase</keyword>
<feature type="compositionally biased region" description="Acidic residues" evidence="1">
    <location>
        <begin position="487"/>
        <end position="498"/>
    </location>
</feature>
<dbReference type="SUPFAM" id="SSF56112">
    <property type="entry name" value="Protein kinase-like (PK-like)"/>
    <property type="match status" value="1"/>
</dbReference>
<feature type="domain" description="Protein kinase" evidence="2">
    <location>
        <begin position="204"/>
        <end position="479"/>
    </location>
</feature>
<feature type="region of interest" description="Disordered" evidence="1">
    <location>
        <begin position="1"/>
        <end position="22"/>
    </location>
</feature>
<dbReference type="Gene3D" id="1.10.510.10">
    <property type="entry name" value="Transferase(Phosphotransferase) domain 1"/>
    <property type="match status" value="1"/>
</dbReference>
<dbReference type="STRING" id="1314800.A0A1B7MR92"/>
<evidence type="ECO:0000259" key="2">
    <source>
        <dbReference type="PROSITE" id="PS50011"/>
    </source>
</evidence>
<dbReference type="GO" id="GO:0005524">
    <property type="term" value="F:ATP binding"/>
    <property type="evidence" value="ECO:0007669"/>
    <property type="project" value="InterPro"/>
</dbReference>
<dbReference type="PROSITE" id="PS00109">
    <property type="entry name" value="PROTEIN_KINASE_TYR"/>
    <property type="match status" value="1"/>
</dbReference>
<proteinExistence type="predicted"/>
<evidence type="ECO:0000313" key="3">
    <source>
        <dbReference type="EMBL" id="OAX35107.1"/>
    </source>
</evidence>
<dbReference type="InterPro" id="IPR001245">
    <property type="entry name" value="Ser-Thr/Tyr_kinase_cat_dom"/>
</dbReference>
<evidence type="ECO:0000313" key="4">
    <source>
        <dbReference type="Proteomes" id="UP000092154"/>
    </source>
</evidence>
<dbReference type="InterPro" id="IPR051681">
    <property type="entry name" value="Ser/Thr_Kinases-Pseudokinases"/>
</dbReference>
<dbReference type="InParanoid" id="A0A1B7MR92"/>
<sequence>MRKIHITQEETQPEPPSSSFLRVNVDVTNPCVRPGSDDIMEEGRDDPYDNFFAYTELQGRPKPRSFELSNSPAPASPNCKPTERTPGGTAVGGDEDAECHNDVDRPHNNDKGKQRECLPARAETPSPSPPTTLDNDNNRKLWKLTEHKEGKGESEDMGDETHEDADPIHHRDVRQVLFTKVESDSHLPLAPEAMLKDLIGSITKVGSYPVARGGFGEIWKCTHETDLGPVLVAVKSLITYASDEVGGAMDKKTKRIWRELKICLWLKHPNILPVHGYTSGFGPFIAIVSPWADNGNLTSYLEREDTSLTIVKRFQILRDVAAGLRYLHTSNVIHGDLTGANVLIHGDGTACLADFGLSLLYSDIVSVSQASWTSTFHGNSRWLAPELLGMSEDNLPVRPRKYSDIYSFGSMMLQVLTSKVPYYYLREAAVTVSISTGIKPSRSLYPAFSDKYWDFIEECWSAAAQERPSAERVVEGARLGEKSEQAEAGDDESDTSEESEIEELGFFSLLDAINPYITFKQALQTFQNPNNNLYQAATTMFTVEQQAMLMEVVAMAEGQAAGYS</sequence>
<feature type="compositionally biased region" description="Basic and acidic residues" evidence="1">
    <location>
        <begin position="471"/>
        <end position="485"/>
    </location>
</feature>
<evidence type="ECO:0000256" key="1">
    <source>
        <dbReference type="SAM" id="MobiDB-lite"/>
    </source>
</evidence>
<keyword evidence="4" id="KW-1185">Reference proteome</keyword>
<reference evidence="3 4" key="1">
    <citation type="submission" date="2016-06" db="EMBL/GenBank/DDBJ databases">
        <title>Comparative genomics of the ectomycorrhizal sister species Rhizopogon vinicolor and Rhizopogon vesiculosus (Basidiomycota: Boletales) reveals a divergence of the mating type B locus.</title>
        <authorList>
            <consortium name="DOE Joint Genome Institute"/>
            <person name="Mujic A.B."/>
            <person name="Kuo A."/>
            <person name="Tritt A."/>
            <person name="Lipzen A."/>
            <person name="Chen C."/>
            <person name="Johnson J."/>
            <person name="Sharma A."/>
            <person name="Barry K."/>
            <person name="Grigoriev I.V."/>
            <person name="Spatafora J.W."/>
        </authorList>
    </citation>
    <scope>NUCLEOTIDE SEQUENCE [LARGE SCALE GENOMIC DNA]</scope>
    <source>
        <strain evidence="3 4">AM-OR11-026</strain>
    </source>
</reference>
<dbReference type="AlphaFoldDB" id="A0A1B7MR92"/>
<dbReference type="PROSITE" id="PS50011">
    <property type="entry name" value="PROTEIN_KINASE_DOM"/>
    <property type="match status" value="1"/>
</dbReference>
<keyword evidence="3" id="KW-0418">Kinase</keyword>
<dbReference type="InterPro" id="IPR008266">
    <property type="entry name" value="Tyr_kinase_AS"/>
</dbReference>
<feature type="region of interest" description="Disordered" evidence="1">
    <location>
        <begin position="471"/>
        <end position="498"/>
    </location>
</feature>
<dbReference type="PANTHER" id="PTHR44329">
    <property type="entry name" value="SERINE/THREONINE-PROTEIN KINASE TNNI3K-RELATED"/>
    <property type="match status" value="1"/>
</dbReference>
<dbReference type="GO" id="GO:0004674">
    <property type="term" value="F:protein serine/threonine kinase activity"/>
    <property type="evidence" value="ECO:0007669"/>
    <property type="project" value="TreeGrafter"/>
</dbReference>
<name>A0A1B7MR92_9AGAM</name>
<dbReference type="InterPro" id="IPR000719">
    <property type="entry name" value="Prot_kinase_dom"/>
</dbReference>
<dbReference type="OrthoDB" id="4062651at2759"/>
<feature type="compositionally biased region" description="Basic and acidic residues" evidence="1">
    <location>
        <begin position="136"/>
        <end position="154"/>
    </location>
</feature>
<feature type="compositionally biased region" description="Basic and acidic residues" evidence="1">
    <location>
        <begin position="98"/>
        <end position="118"/>
    </location>
</feature>
<organism evidence="3 4">
    <name type="scientific">Rhizopogon vinicolor AM-OR11-026</name>
    <dbReference type="NCBI Taxonomy" id="1314800"/>
    <lineage>
        <taxon>Eukaryota</taxon>
        <taxon>Fungi</taxon>
        <taxon>Dikarya</taxon>
        <taxon>Basidiomycota</taxon>
        <taxon>Agaricomycotina</taxon>
        <taxon>Agaricomycetes</taxon>
        <taxon>Agaricomycetidae</taxon>
        <taxon>Boletales</taxon>
        <taxon>Suillineae</taxon>
        <taxon>Rhizopogonaceae</taxon>
        <taxon>Rhizopogon</taxon>
    </lineage>
</organism>
<dbReference type="EMBL" id="KV448532">
    <property type="protein sequence ID" value="OAX35107.1"/>
    <property type="molecule type" value="Genomic_DNA"/>
</dbReference>
<dbReference type="Pfam" id="PF07714">
    <property type="entry name" value="PK_Tyr_Ser-Thr"/>
    <property type="match status" value="1"/>
</dbReference>
<feature type="region of interest" description="Disordered" evidence="1">
    <location>
        <begin position="59"/>
        <end position="168"/>
    </location>
</feature>
<accession>A0A1B7MR92</accession>